<dbReference type="AlphaFoldDB" id="A0AAD4AGJ5"/>
<dbReference type="EMBL" id="AHBZ03000023">
    <property type="protein sequence ID" value="KAF7767752.1"/>
    <property type="molecule type" value="Genomic_DNA"/>
</dbReference>
<dbReference type="Proteomes" id="UP000016487">
    <property type="component" value="Unassembled WGS sequence"/>
</dbReference>
<organism evidence="1 2">
    <name type="scientific">Pseudoalteromonas citrea</name>
    <dbReference type="NCBI Taxonomy" id="43655"/>
    <lineage>
        <taxon>Bacteria</taxon>
        <taxon>Pseudomonadati</taxon>
        <taxon>Pseudomonadota</taxon>
        <taxon>Gammaproteobacteria</taxon>
        <taxon>Alteromonadales</taxon>
        <taxon>Pseudoalteromonadaceae</taxon>
        <taxon>Pseudoalteromonas</taxon>
    </lineage>
</organism>
<gene>
    <name evidence="1" type="ORF">PCIT_a3840</name>
</gene>
<sequence length="40" mass="4832">MSQLYLVLSLSKHFGGKLFHNQITVYSIDWLYMMNLCLHW</sequence>
<reference evidence="1" key="1">
    <citation type="journal article" date="2012" name="J. Bacteriol.">
        <title>Genome sequences of type strains of seven species of the marine bacterium Pseudoalteromonas.</title>
        <authorList>
            <person name="Xie B.B."/>
            <person name="Shu Y.L."/>
            <person name="Qin Q.L."/>
            <person name="Rong J.C."/>
            <person name="Zhang X.Y."/>
            <person name="Chen X.L."/>
            <person name="Shi M."/>
            <person name="He H.L."/>
            <person name="Zhou B.C."/>
            <person name="Zhang Y.Z."/>
        </authorList>
    </citation>
    <scope>NUCLEOTIDE SEQUENCE</scope>
    <source>
        <strain evidence="1">DSM 8771</strain>
    </source>
</reference>
<comment type="caution">
    <text evidence="1">The sequence shown here is derived from an EMBL/GenBank/DDBJ whole genome shotgun (WGS) entry which is preliminary data.</text>
</comment>
<name>A0AAD4AGJ5_9GAMM</name>
<protein>
    <submittedName>
        <fullName evidence="1">Uncharacterized protein</fullName>
    </submittedName>
</protein>
<proteinExistence type="predicted"/>
<evidence type="ECO:0000313" key="2">
    <source>
        <dbReference type="Proteomes" id="UP000016487"/>
    </source>
</evidence>
<reference evidence="1" key="2">
    <citation type="submission" date="2015-03" db="EMBL/GenBank/DDBJ databases">
        <title>Genome sequence of Pseudoalteromonas citrea.</title>
        <authorList>
            <person name="Xie B.-B."/>
            <person name="Rong J.-C."/>
            <person name="Qin Q.-L."/>
            <person name="Zhang Y.-Z."/>
        </authorList>
    </citation>
    <scope>NUCLEOTIDE SEQUENCE</scope>
    <source>
        <strain evidence="1">DSM 8771</strain>
    </source>
</reference>
<accession>A0AAD4AGJ5</accession>
<evidence type="ECO:0000313" key="1">
    <source>
        <dbReference type="EMBL" id="KAF7767752.1"/>
    </source>
</evidence>